<feature type="domain" description="MIT" evidence="1">
    <location>
        <begin position="13"/>
        <end position="94"/>
    </location>
</feature>
<accession>A0AAD4ZGS3</accession>
<reference evidence="2 3" key="1">
    <citation type="journal article" date="2022" name="G3 (Bethesda)">
        <title>Whole-genome sequence and methylome profiling of the almond [Prunus dulcis (Mill.) D.A. Webb] cultivar 'Nonpareil'.</title>
        <authorList>
            <person name="D'Amico-Willman K.M."/>
            <person name="Ouma W.Z."/>
            <person name="Meulia T."/>
            <person name="Sideli G.M."/>
            <person name="Gradziel T.M."/>
            <person name="Fresnedo-Ramirez J."/>
        </authorList>
    </citation>
    <scope>NUCLEOTIDE SEQUENCE [LARGE SCALE GENOMIC DNA]</scope>
    <source>
        <strain evidence="2">Clone GOH B32 T37-40</strain>
    </source>
</reference>
<dbReference type="SMART" id="SM00745">
    <property type="entry name" value="MIT"/>
    <property type="match status" value="1"/>
</dbReference>
<organism evidence="2 3">
    <name type="scientific">Prunus dulcis</name>
    <name type="common">Almond</name>
    <name type="synonym">Amygdalus dulcis</name>
    <dbReference type="NCBI Taxonomy" id="3755"/>
    <lineage>
        <taxon>Eukaryota</taxon>
        <taxon>Viridiplantae</taxon>
        <taxon>Streptophyta</taxon>
        <taxon>Embryophyta</taxon>
        <taxon>Tracheophyta</taxon>
        <taxon>Spermatophyta</taxon>
        <taxon>Magnoliopsida</taxon>
        <taxon>eudicotyledons</taxon>
        <taxon>Gunneridae</taxon>
        <taxon>Pentapetalae</taxon>
        <taxon>rosids</taxon>
        <taxon>fabids</taxon>
        <taxon>Rosales</taxon>
        <taxon>Rosaceae</taxon>
        <taxon>Amygdaloideae</taxon>
        <taxon>Amygdaleae</taxon>
        <taxon>Prunus</taxon>
    </lineage>
</organism>
<name>A0AAD4ZGS3_PRUDU</name>
<evidence type="ECO:0000259" key="1">
    <source>
        <dbReference type="SMART" id="SM00745"/>
    </source>
</evidence>
<dbReference type="InterPro" id="IPR007330">
    <property type="entry name" value="MIT_dom"/>
</dbReference>
<comment type="caution">
    <text evidence="2">The sequence shown here is derived from an EMBL/GenBank/DDBJ whole genome shotgun (WGS) entry which is preliminary data.</text>
</comment>
<dbReference type="EMBL" id="JAJFAZ020000002">
    <property type="protein sequence ID" value="KAI5345340.1"/>
    <property type="molecule type" value="Genomic_DNA"/>
</dbReference>
<gene>
    <name evidence="2" type="ORF">L3X38_013217</name>
</gene>
<evidence type="ECO:0000313" key="2">
    <source>
        <dbReference type="EMBL" id="KAI5345340.1"/>
    </source>
</evidence>
<dbReference type="Proteomes" id="UP001054821">
    <property type="component" value="Chromosome 2"/>
</dbReference>
<sequence>MSSLKGIIDSFAPPWYFDLAKDEIAKAVWAEEWGLVDDAIAHYNNAQRVLVEATSTPRAFLYQPQGEVSERLQALSKRAGGTSVSKYYLEARQLPLLLPLFSINNKYPLAKNIRHNILVILPFRVLGKVGFQNMLNVSCVSSIYFTLLRGKKPNSWVFFGHFRLVDIEPVEVEELVENSAFYRRVNWVSDGLACEDSKYDKTEG</sequence>
<dbReference type="AlphaFoldDB" id="A0AAD4ZGS3"/>
<keyword evidence="3" id="KW-1185">Reference proteome</keyword>
<protein>
    <recommendedName>
        <fullName evidence="1">MIT domain-containing protein</fullName>
    </recommendedName>
</protein>
<evidence type="ECO:0000313" key="3">
    <source>
        <dbReference type="Proteomes" id="UP001054821"/>
    </source>
</evidence>
<proteinExistence type="predicted"/>